<dbReference type="PRINTS" id="PR00079">
    <property type="entry name" value="G6PDHDRGNASE"/>
</dbReference>
<evidence type="ECO:0000313" key="11">
    <source>
        <dbReference type="Proteomes" id="UP000501451"/>
    </source>
</evidence>
<feature type="domain" description="Glucose-6-phosphate dehydrogenase NAD-binding" evidence="8">
    <location>
        <begin position="11"/>
        <end position="188"/>
    </location>
</feature>
<dbReference type="Gene3D" id="3.40.50.720">
    <property type="entry name" value="NAD(P)-binding Rossmann-like Domain"/>
    <property type="match status" value="1"/>
</dbReference>
<evidence type="ECO:0000256" key="3">
    <source>
        <dbReference type="ARBA" id="ARBA00022526"/>
    </source>
</evidence>
<comment type="function">
    <text evidence="7">Catalyzes the oxidation of glucose 6-phosphate to 6-phosphogluconolactone.</text>
</comment>
<evidence type="ECO:0000256" key="5">
    <source>
        <dbReference type="ARBA" id="ARBA00023002"/>
    </source>
</evidence>
<keyword evidence="11" id="KW-1185">Reference proteome</keyword>
<keyword evidence="6 7" id="KW-0119">Carbohydrate metabolism</keyword>
<feature type="binding site" evidence="7">
    <location>
        <position position="217"/>
    </location>
    <ligand>
        <name>substrate</name>
    </ligand>
</feature>
<dbReference type="RefSeq" id="WP_166163456.1">
    <property type="nucleotide sequence ID" value="NZ_CP049740.1"/>
</dbReference>
<keyword evidence="5 7" id="KW-0560">Oxidoreductase</keyword>
<evidence type="ECO:0000256" key="7">
    <source>
        <dbReference type="HAMAP-Rule" id="MF_00966"/>
    </source>
</evidence>
<dbReference type="PIRSF" id="PIRSF000110">
    <property type="entry name" value="G6PD"/>
    <property type="match status" value="1"/>
</dbReference>
<feature type="domain" description="Glucose-6-phosphate dehydrogenase C-terminal" evidence="9">
    <location>
        <begin position="191"/>
        <end position="485"/>
    </location>
</feature>
<dbReference type="KEGG" id="jar:G7057_10140"/>
<dbReference type="HAMAP" id="MF_00966">
    <property type="entry name" value="G6PD"/>
    <property type="match status" value="1"/>
</dbReference>
<feature type="active site" description="Proton acceptor" evidence="7">
    <location>
        <position position="241"/>
    </location>
</feature>
<evidence type="ECO:0000259" key="9">
    <source>
        <dbReference type="Pfam" id="PF02781"/>
    </source>
</evidence>
<feature type="binding site" evidence="7">
    <location>
        <position position="338"/>
    </location>
    <ligand>
        <name>substrate</name>
    </ligand>
</feature>
<name>A0A6G7KBW4_9LACT</name>
<dbReference type="PANTHER" id="PTHR23429:SF0">
    <property type="entry name" value="GLUCOSE-6-PHOSPHATE 1-DEHYDROGENASE"/>
    <property type="match status" value="1"/>
</dbReference>
<organism evidence="10 11">
    <name type="scientific">Jeotgalibaca arthritidis</name>
    <dbReference type="NCBI Taxonomy" id="1868794"/>
    <lineage>
        <taxon>Bacteria</taxon>
        <taxon>Bacillati</taxon>
        <taxon>Bacillota</taxon>
        <taxon>Bacilli</taxon>
        <taxon>Lactobacillales</taxon>
        <taxon>Carnobacteriaceae</taxon>
        <taxon>Jeotgalibaca</taxon>
    </lineage>
</organism>
<comment type="pathway">
    <text evidence="1 7">Carbohydrate degradation; pentose phosphate pathway; D-ribulose 5-phosphate from D-glucose 6-phosphate (oxidative stage): step 1/3.</text>
</comment>
<protein>
    <recommendedName>
        <fullName evidence="7">Glucose-6-phosphate 1-dehydrogenase</fullName>
        <shortName evidence="7">G6PD</shortName>
        <ecNumber evidence="7">1.1.1.49</ecNumber>
    </recommendedName>
</protein>
<dbReference type="GO" id="GO:0004345">
    <property type="term" value="F:glucose-6-phosphate dehydrogenase activity"/>
    <property type="evidence" value="ECO:0007669"/>
    <property type="project" value="UniProtKB-UniRule"/>
</dbReference>
<evidence type="ECO:0000256" key="6">
    <source>
        <dbReference type="ARBA" id="ARBA00023277"/>
    </source>
</evidence>
<dbReference type="Pfam" id="PF00479">
    <property type="entry name" value="G6PD_N"/>
    <property type="match status" value="1"/>
</dbReference>
<feature type="binding site" evidence="7">
    <location>
        <position position="179"/>
    </location>
    <ligand>
        <name>substrate</name>
    </ligand>
</feature>
<gene>
    <name evidence="7" type="primary">zwf</name>
    <name evidence="10" type="ORF">G7057_10140</name>
</gene>
<dbReference type="GO" id="GO:0005829">
    <property type="term" value="C:cytosol"/>
    <property type="evidence" value="ECO:0007669"/>
    <property type="project" value="TreeGrafter"/>
</dbReference>
<dbReference type="InterPro" id="IPR036291">
    <property type="entry name" value="NAD(P)-bd_dom_sf"/>
</dbReference>
<evidence type="ECO:0000256" key="2">
    <source>
        <dbReference type="ARBA" id="ARBA00009975"/>
    </source>
</evidence>
<dbReference type="AlphaFoldDB" id="A0A6G7KBW4"/>
<dbReference type="GO" id="GO:0006006">
    <property type="term" value="P:glucose metabolic process"/>
    <property type="evidence" value="ECO:0007669"/>
    <property type="project" value="UniProtKB-KW"/>
</dbReference>
<proteinExistence type="inferred from homology"/>
<dbReference type="InterPro" id="IPR022675">
    <property type="entry name" value="G6P_DH_C"/>
</dbReference>
<sequence length="497" mass="58016">MNTDISALFTIFGATGDLAHRKLYPSLFRLFKKGFINENFAVIGTARREWSDDYFRDVIADSVKDLVDDQEELDRFKSHFYYISHNVNDAANYVELKKLSEQLDDKYSLNHNRIFYLAMAPEFFGTIGDMLKQNGLITQDGFSRLIIEKPFGSDLASATELNEQLARSFREDQIYRIDHYLGKEMVQNISAVRFSNMIFESLWNNKYIENIQITLSETVGVEDRGGYYDRTGALRDMVQNHVLQIIALLVMEPPMSLSGTDVRTEKIKALRSLRVYKTKKEVWDNFIRGQYTHSAAHEAYLQEPNVNPESDTETFVAGKIQVDNFRWAGVPFYIRTGKRMAQKETYIHVQFKHVSMNLFPSEDVEEVAEPNILTIHISPLEGFSLRLNTKRVGQGTEMKNIRMHQILDKETQANSPEAYERLLLDCLNGDPTNFTHWHEVEQSWRFIDQIRKVWDEQPDPIRLYESGSMGPKESYELLERDGYRWTEFNWKPKKEEI</sequence>
<feature type="binding site" evidence="7">
    <location>
        <position position="183"/>
    </location>
    <ligand>
        <name>substrate</name>
    </ligand>
</feature>
<keyword evidence="3 7" id="KW-0313">Glucose metabolism</keyword>
<dbReference type="SUPFAM" id="SSF51735">
    <property type="entry name" value="NAD(P)-binding Rossmann-fold domains"/>
    <property type="match status" value="1"/>
</dbReference>
<dbReference type="GO" id="GO:0009051">
    <property type="term" value="P:pentose-phosphate shunt, oxidative branch"/>
    <property type="evidence" value="ECO:0007669"/>
    <property type="project" value="TreeGrafter"/>
</dbReference>
<evidence type="ECO:0000256" key="1">
    <source>
        <dbReference type="ARBA" id="ARBA00004937"/>
    </source>
</evidence>
<dbReference type="PROSITE" id="PS00069">
    <property type="entry name" value="G6P_DEHYDROGENASE"/>
    <property type="match status" value="1"/>
</dbReference>
<dbReference type="InterPro" id="IPR001282">
    <property type="entry name" value="G6P_DH"/>
</dbReference>
<feature type="binding site" evidence="7">
    <location>
        <position position="149"/>
    </location>
    <ligand>
        <name>NADP(+)</name>
        <dbReference type="ChEBI" id="CHEBI:58349"/>
    </ligand>
</feature>
<evidence type="ECO:0000313" key="10">
    <source>
        <dbReference type="EMBL" id="QII82758.1"/>
    </source>
</evidence>
<dbReference type="Pfam" id="PF02781">
    <property type="entry name" value="G6PD_C"/>
    <property type="match status" value="1"/>
</dbReference>
<dbReference type="UniPathway" id="UPA00115">
    <property type="reaction ID" value="UER00408"/>
</dbReference>
<dbReference type="Gene3D" id="3.30.360.10">
    <property type="entry name" value="Dihydrodipicolinate Reductase, domain 2"/>
    <property type="match status" value="1"/>
</dbReference>
<comment type="similarity">
    <text evidence="2 7">Belongs to the glucose-6-phosphate dehydrogenase family.</text>
</comment>
<dbReference type="EC" id="1.1.1.49" evidence="7"/>
<comment type="catalytic activity">
    <reaction evidence="7">
        <text>D-glucose 6-phosphate + NADP(+) = 6-phospho-D-glucono-1,5-lactone + NADPH + H(+)</text>
        <dbReference type="Rhea" id="RHEA:15841"/>
        <dbReference type="ChEBI" id="CHEBI:15378"/>
        <dbReference type="ChEBI" id="CHEBI:57783"/>
        <dbReference type="ChEBI" id="CHEBI:57955"/>
        <dbReference type="ChEBI" id="CHEBI:58349"/>
        <dbReference type="ChEBI" id="CHEBI:61548"/>
        <dbReference type="EC" id="1.1.1.49"/>
    </reaction>
</comment>
<reference evidence="10 11" key="1">
    <citation type="journal article" date="2017" name="Int. J. Syst. Evol. Microbiol.">
        <title>Jeotgalibaca porci sp. nov. and Jeotgalibaca arthritidis sp. nov., isolated from pigs, and emended description of the genus Jeotgalibaca.</title>
        <authorList>
            <person name="Zamora L."/>
            <person name="Perez-Sancho M."/>
            <person name="Dominguez L."/>
            <person name="Fernandez-Garayzabal J.F."/>
            <person name="Vela A.I."/>
        </authorList>
    </citation>
    <scope>NUCLEOTIDE SEQUENCE [LARGE SCALE GENOMIC DNA]</scope>
    <source>
        <strain evidence="10 11">CECT 9157</strain>
    </source>
</reference>
<feature type="binding site" evidence="7">
    <location>
        <position position="47"/>
    </location>
    <ligand>
        <name>NADP(+)</name>
        <dbReference type="ChEBI" id="CHEBI:58349"/>
    </ligand>
</feature>
<dbReference type="SUPFAM" id="SSF55347">
    <property type="entry name" value="Glyceraldehyde-3-phosphate dehydrogenase-like, C-terminal domain"/>
    <property type="match status" value="1"/>
</dbReference>
<accession>A0A6G7KBW4</accession>
<comment type="caution">
    <text evidence="7">Lacks conserved residue(s) required for the propagation of feature annotation.</text>
</comment>
<dbReference type="EMBL" id="CP049740">
    <property type="protein sequence ID" value="QII82758.1"/>
    <property type="molecule type" value="Genomic_DNA"/>
</dbReference>
<feature type="binding site" evidence="7">
    <location>
        <position position="343"/>
    </location>
    <ligand>
        <name>substrate</name>
    </ligand>
</feature>
<dbReference type="InterPro" id="IPR022674">
    <property type="entry name" value="G6P_DH_NAD-bd"/>
</dbReference>
<dbReference type="GO" id="GO:0050661">
    <property type="term" value="F:NADP binding"/>
    <property type="evidence" value="ECO:0007669"/>
    <property type="project" value="UniProtKB-UniRule"/>
</dbReference>
<dbReference type="InterPro" id="IPR019796">
    <property type="entry name" value="G6P_DH_AS"/>
</dbReference>
<dbReference type="Proteomes" id="UP000501451">
    <property type="component" value="Chromosome"/>
</dbReference>
<dbReference type="PANTHER" id="PTHR23429">
    <property type="entry name" value="GLUCOSE-6-PHOSPHATE 1-DEHYDROGENASE G6PD"/>
    <property type="match status" value="1"/>
</dbReference>
<keyword evidence="4 7" id="KW-0521">NADP</keyword>
<feature type="binding site" evidence="7">
    <location>
        <position position="236"/>
    </location>
    <ligand>
        <name>substrate</name>
    </ligand>
</feature>
<dbReference type="NCBIfam" id="TIGR00871">
    <property type="entry name" value="zwf"/>
    <property type="match status" value="1"/>
</dbReference>
<evidence type="ECO:0000256" key="4">
    <source>
        <dbReference type="ARBA" id="ARBA00022857"/>
    </source>
</evidence>
<evidence type="ECO:0000259" key="8">
    <source>
        <dbReference type="Pfam" id="PF00479"/>
    </source>
</evidence>